<evidence type="ECO:0000313" key="3">
    <source>
        <dbReference type="Proteomes" id="UP000074247"/>
    </source>
</evidence>
<dbReference type="EMBL" id="AGQS02004840">
    <property type="protein sequence ID" value="KYF42804.1"/>
    <property type="molecule type" value="Genomic_DNA"/>
</dbReference>
<name>A0A139XVJ9_TOXGO</name>
<organism evidence="2 3">
    <name type="scientific">Toxoplasma gondii ARI</name>
    <dbReference type="NCBI Taxonomy" id="1074872"/>
    <lineage>
        <taxon>Eukaryota</taxon>
        <taxon>Sar</taxon>
        <taxon>Alveolata</taxon>
        <taxon>Apicomplexa</taxon>
        <taxon>Conoidasida</taxon>
        <taxon>Coccidia</taxon>
        <taxon>Eucoccidiorida</taxon>
        <taxon>Eimeriorina</taxon>
        <taxon>Sarcocystidae</taxon>
        <taxon>Toxoplasma</taxon>
    </lineage>
</organism>
<dbReference type="Proteomes" id="UP000074247">
    <property type="component" value="Unassembled WGS sequence"/>
</dbReference>
<reference evidence="2 3" key="1">
    <citation type="journal article" date="2016" name="Nat. Commun.">
        <title>Local admixture of amplified and diversified secreted pathogenesis determinants shapes mosaic Toxoplasma gondii genomes.</title>
        <authorList>
            <person name="Lorenzi H."/>
            <person name="Khan A."/>
            <person name="Behnke M.S."/>
            <person name="Namasivayam S."/>
            <person name="Swapna L.S."/>
            <person name="Hadjithomas M."/>
            <person name="Karamycheva S."/>
            <person name="Pinney D."/>
            <person name="Brunk B.P."/>
            <person name="Ajioka J.W."/>
            <person name="Ajzenberg D."/>
            <person name="Boothroyd J.C."/>
            <person name="Boyle J.P."/>
            <person name="Darde M.L."/>
            <person name="Diaz-Miranda M.A."/>
            <person name="Dubey J.P."/>
            <person name="Fritz H.M."/>
            <person name="Gennari S.M."/>
            <person name="Gregory B.D."/>
            <person name="Kim K."/>
            <person name="Saeij J.P."/>
            <person name="Su C."/>
            <person name="White M.W."/>
            <person name="Zhu X.Q."/>
            <person name="Howe D.K."/>
            <person name="Rosenthal B.M."/>
            <person name="Grigg M.E."/>
            <person name="Parkinson J."/>
            <person name="Liu L."/>
            <person name="Kissinger J.C."/>
            <person name="Roos D.S."/>
            <person name="Sibley L.D."/>
        </authorList>
    </citation>
    <scope>NUCLEOTIDE SEQUENCE [LARGE SCALE GENOMIC DNA]</scope>
    <source>
        <strain evidence="2 3">ARI</strain>
    </source>
</reference>
<feature type="compositionally biased region" description="Basic and acidic residues" evidence="1">
    <location>
        <begin position="139"/>
        <end position="154"/>
    </location>
</feature>
<accession>A0A139XVJ9</accession>
<sequence>MSTGCMCRLSERCEVETSTRFWISGPVEGRRGALRRSCVATGRLSDARNCSTRFSRPLDSHAGDLRELVVRPRKGVAVNFRRRFSLHAPPSARPLHWVDGAASHGDVLLKVKSHFAKRARVRGKTASAARLSDAPAPTEETHEERRSDNAGERT</sequence>
<comment type="caution">
    <text evidence="2">The sequence shown here is derived from an EMBL/GenBank/DDBJ whole genome shotgun (WGS) entry which is preliminary data.</text>
</comment>
<proteinExistence type="predicted"/>
<gene>
    <name evidence="2" type="ORF">TGARI_370420</name>
</gene>
<dbReference type="AlphaFoldDB" id="A0A139XVJ9"/>
<evidence type="ECO:0000313" key="2">
    <source>
        <dbReference type="EMBL" id="KYF42804.1"/>
    </source>
</evidence>
<protein>
    <submittedName>
        <fullName evidence="2">Uncharacterized protein</fullName>
    </submittedName>
</protein>
<evidence type="ECO:0000256" key="1">
    <source>
        <dbReference type="SAM" id="MobiDB-lite"/>
    </source>
</evidence>
<dbReference type="VEuPathDB" id="ToxoDB:TGARI_370420"/>
<feature type="region of interest" description="Disordered" evidence="1">
    <location>
        <begin position="120"/>
        <end position="154"/>
    </location>
</feature>